<dbReference type="RefSeq" id="WP_139237032.1">
    <property type="nucleotide sequence ID" value="NZ_JBHTKX010000008.1"/>
</dbReference>
<name>A0ABW3Q2D6_9BACL</name>
<proteinExistence type="predicted"/>
<keyword evidence="2" id="KW-1185">Reference proteome</keyword>
<organism evidence="1 2">
    <name type="scientific">Paenibacillus provencensis</name>
    <dbReference type="NCBI Taxonomy" id="441151"/>
    <lineage>
        <taxon>Bacteria</taxon>
        <taxon>Bacillati</taxon>
        <taxon>Bacillota</taxon>
        <taxon>Bacilli</taxon>
        <taxon>Bacillales</taxon>
        <taxon>Paenibacillaceae</taxon>
        <taxon>Paenibacillus</taxon>
    </lineage>
</organism>
<gene>
    <name evidence="1" type="ORF">ACFQ3J_24610</name>
</gene>
<reference evidence="2" key="1">
    <citation type="journal article" date="2019" name="Int. J. Syst. Evol. Microbiol.">
        <title>The Global Catalogue of Microorganisms (GCM) 10K type strain sequencing project: providing services to taxonomists for standard genome sequencing and annotation.</title>
        <authorList>
            <consortium name="The Broad Institute Genomics Platform"/>
            <consortium name="The Broad Institute Genome Sequencing Center for Infectious Disease"/>
            <person name="Wu L."/>
            <person name="Ma J."/>
        </authorList>
    </citation>
    <scope>NUCLEOTIDE SEQUENCE [LARGE SCALE GENOMIC DNA]</scope>
    <source>
        <strain evidence="2">CCUG 53519</strain>
    </source>
</reference>
<evidence type="ECO:0000313" key="1">
    <source>
        <dbReference type="EMBL" id="MFD1131307.1"/>
    </source>
</evidence>
<evidence type="ECO:0000313" key="2">
    <source>
        <dbReference type="Proteomes" id="UP001597169"/>
    </source>
</evidence>
<comment type="caution">
    <text evidence="1">The sequence shown here is derived from an EMBL/GenBank/DDBJ whole genome shotgun (WGS) entry which is preliminary data.</text>
</comment>
<accession>A0ABW3Q2D6</accession>
<sequence>MEQRILSTMIEGTQQWKQQLYVVEEQARKTIPISIKEYATFVNKHRDILFGCFNLDVVGDPCKSKINANYLRSKGVNPIEIWHPQSGFDALGKLVAEDHELLAIGGMVFLSEEERVRILDKIFSLYPDQPFHILGCSSRALYRYPIHSSDSTGPIMGRRYLSLITENGHEKADQDHDWHDWTEDEALVFNIHQLSKLEEAYEGVQIELVSPPAMHTGVQMSIF</sequence>
<protein>
    <submittedName>
        <fullName evidence="1">Uncharacterized protein</fullName>
    </submittedName>
</protein>
<dbReference type="Proteomes" id="UP001597169">
    <property type="component" value="Unassembled WGS sequence"/>
</dbReference>
<dbReference type="EMBL" id="JBHTKX010000008">
    <property type="protein sequence ID" value="MFD1131307.1"/>
    <property type="molecule type" value="Genomic_DNA"/>
</dbReference>